<gene>
    <name evidence="2" type="ORF">IV64_GL001541</name>
</gene>
<sequence length="103" mass="11834">MQPGQRRHYIIRKKTSRPRTVGRSLILLALWLFVAFVIVVNVSFILHIYSDSLVSFYLLLNLDYKLYGIVIGIIALVSLVVGLYAAMRLRKLRGRTNSEKKQA</sequence>
<reference evidence="2 3" key="1">
    <citation type="journal article" date="2015" name="Genome Announc.">
        <title>Expanding the biotechnology potential of lactobacilli through comparative genomics of 213 strains and associated genera.</title>
        <authorList>
            <person name="Sun Z."/>
            <person name="Harris H.M."/>
            <person name="McCann A."/>
            <person name="Guo C."/>
            <person name="Argimon S."/>
            <person name="Zhang W."/>
            <person name="Yang X."/>
            <person name="Jeffery I.B."/>
            <person name="Cooney J.C."/>
            <person name="Kagawa T.F."/>
            <person name="Liu W."/>
            <person name="Song Y."/>
            <person name="Salvetti E."/>
            <person name="Wrobel A."/>
            <person name="Rasinkangas P."/>
            <person name="Parkhill J."/>
            <person name="Rea M.C."/>
            <person name="O'Sullivan O."/>
            <person name="Ritari J."/>
            <person name="Douillard F.P."/>
            <person name="Paul Ross R."/>
            <person name="Yang R."/>
            <person name="Briner A.E."/>
            <person name="Felis G.E."/>
            <person name="de Vos W.M."/>
            <person name="Barrangou R."/>
            <person name="Klaenhammer T.R."/>
            <person name="Caufield P.W."/>
            <person name="Cui Y."/>
            <person name="Zhang H."/>
            <person name="O'Toole P.W."/>
        </authorList>
    </citation>
    <scope>NUCLEOTIDE SEQUENCE [LARGE SCALE GENOMIC DNA]</scope>
    <source>
        <strain evidence="2 3">LMG 26013</strain>
    </source>
</reference>
<feature type="transmembrane region" description="Helical" evidence="1">
    <location>
        <begin position="21"/>
        <end position="46"/>
    </location>
</feature>
<keyword evidence="1" id="KW-0472">Membrane</keyword>
<proteinExistence type="predicted"/>
<evidence type="ECO:0000256" key="1">
    <source>
        <dbReference type="SAM" id="Phobius"/>
    </source>
</evidence>
<dbReference type="Proteomes" id="UP000051783">
    <property type="component" value="Unassembled WGS sequence"/>
</dbReference>
<evidence type="ECO:0000313" key="3">
    <source>
        <dbReference type="Proteomes" id="UP000051783"/>
    </source>
</evidence>
<keyword evidence="1" id="KW-1133">Transmembrane helix</keyword>
<name>A0A0R2M291_9LACO</name>
<dbReference type="RefSeq" id="WP_057707914.1">
    <property type="nucleotide sequence ID" value="NZ_JQCL01000103.1"/>
</dbReference>
<dbReference type="EMBL" id="JQCL01000103">
    <property type="protein sequence ID" value="KRO07606.1"/>
    <property type="molecule type" value="Genomic_DNA"/>
</dbReference>
<evidence type="ECO:0000313" key="2">
    <source>
        <dbReference type="EMBL" id="KRO07606.1"/>
    </source>
</evidence>
<dbReference type="AlphaFoldDB" id="A0A0R2M291"/>
<dbReference type="STRING" id="942150.IV64_GL001541"/>
<dbReference type="PATRIC" id="fig|942150.3.peg.1591"/>
<comment type="caution">
    <text evidence="2">The sequence shown here is derived from an EMBL/GenBank/DDBJ whole genome shotgun (WGS) entry which is preliminary data.</text>
</comment>
<dbReference type="OrthoDB" id="2298056at2"/>
<keyword evidence="1" id="KW-0812">Transmembrane</keyword>
<feature type="transmembrane region" description="Helical" evidence="1">
    <location>
        <begin position="66"/>
        <end position="86"/>
    </location>
</feature>
<keyword evidence="3" id="KW-1185">Reference proteome</keyword>
<protein>
    <submittedName>
        <fullName evidence="2">Uncharacterized protein</fullName>
    </submittedName>
</protein>
<accession>A0A0R2M291</accession>
<organism evidence="2 3">
    <name type="scientific">Lactiplantibacillus xiangfangensis</name>
    <dbReference type="NCBI Taxonomy" id="942150"/>
    <lineage>
        <taxon>Bacteria</taxon>
        <taxon>Bacillati</taxon>
        <taxon>Bacillota</taxon>
        <taxon>Bacilli</taxon>
        <taxon>Lactobacillales</taxon>
        <taxon>Lactobacillaceae</taxon>
        <taxon>Lactiplantibacillus</taxon>
    </lineage>
</organism>